<evidence type="ECO:0000313" key="2">
    <source>
        <dbReference type="EMBL" id="KRV50441.1"/>
    </source>
</evidence>
<evidence type="ECO:0000256" key="1">
    <source>
        <dbReference type="SAM" id="Phobius"/>
    </source>
</evidence>
<dbReference type="AlphaFoldDB" id="A0A0T6LWP2"/>
<accession>A0A0T6LWP2</accession>
<comment type="caution">
    <text evidence="2">The sequence shown here is derived from an EMBL/GenBank/DDBJ whole genome shotgun (WGS) entry which is preliminary data.</text>
</comment>
<sequence>MVRRRLGLFRGNRYAATRVMLLVKEHHRLGSELALLGERAGERGAQIRASLDVAWDHLTHRRPDPLVGAAYLALADQSLVWLLPRPRLVSRGTVVLATLDASPDPAAQEAGRRLRKCLDNAEDDDAVRAALCAAVELVHTAGESQTIADDLQVRRLEHLFFYAAGILLLLCAAVPLAAPDALFTAWPPAPAGGRTGALLVVTGAVVVMGAAGGVLSGLLQTRHARSSLMTYRTSTLNLALRPLVGALVALVITVLAGWRALPAVEGDDPGLLLLAAFAAGFSERFFLKLLKVPRGGVDEPARPARPREAP</sequence>
<feature type="transmembrane region" description="Helical" evidence="1">
    <location>
        <begin position="198"/>
        <end position="219"/>
    </location>
</feature>
<proteinExistence type="predicted"/>
<organism evidence="2 3">
    <name type="scientific">Wenjunlia vitaminophila</name>
    <name type="common">Streptomyces vitaminophilus</name>
    <dbReference type="NCBI Taxonomy" id="76728"/>
    <lineage>
        <taxon>Bacteria</taxon>
        <taxon>Bacillati</taxon>
        <taxon>Actinomycetota</taxon>
        <taxon>Actinomycetes</taxon>
        <taxon>Kitasatosporales</taxon>
        <taxon>Streptomycetaceae</taxon>
        <taxon>Wenjunlia</taxon>
    </lineage>
</organism>
<name>A0A0T6LWP2_WENVI</name>
<keyword evidence="1" id="KW-1133">Transmembrane helix</keyword>
<gene>
    <name evidence="2" type="ORF">AQ490_15240</name>
</gene>
<keyword evidence="1" id="KW-0472">Membrane</keyword>
<feature type="transmembrane region" description="Helical" evidence="1">
    <location>
        <begin position="270"/>
        <end position="287"/>
    </location>
</feature>
<dbReference type="EMBL" id="LLZU01000005">
    <property type="protein sequence ID" value="KRV50441.1"/>
    <property type="molecule type" value="Genomic_DNA"/>
</dbReference>
<protein>
    <submittedName>
        <fullName evidence="2">Uncharacterized protein</fullName>
    </submittedName>
</protein>
<feature type="transmembrane region" description="Helical" evidence="1">
    <location>
        <begin position="239"/>
        <end position="258"/>
    </location>
</feature>
<keyword evidence="3" id="KW-1185">Reference proteome</keyword>
<evidence type="ECO:0000313" key="3">
    <source>
        <dbReference type="Proteomes" id="UP000050867"/>
    </source>
</evidence>
<reference evidence="2 3" key="1">
    <citation type="submission" date="2015-10" db="EMBL/GenBank/DDBJ databases">
        <title>Draft genome sequence of pyrrolomycin-producing Streptomyces vitaminophilus.</title>
        <authorList>
            <person name="Graham D.E."/>
            <person name="Mahan K.M."/>
            <person name="Klingeman D.M."/>
            <person name="Hettich R.L."/>
            <person name="Parry R.J."/>
        </authorList>
    </citation>
    <scope>NUCLEOTIDE SEQUENCE [LARGE SCALE GENOMIC DNA]</scope>
    <source>
        <strain evidence="2 3">ATCC 31673</strain>
    </source>
</reference>
<keyword evidence="1" id="KW-0812">Transmembrane</keyword>
<feature type="transmembrane region" description="Helical" evidence="1">
    <location>
        <begin position="159"/>
        <end position="178"/>
    </location>
</feature>
<dbReference type="RefSeq" id="WP_018381694.1">
    <property type="nucleotide sequence ID" value="NZ_LLZU01000005.1"/>
</dbReference>
<dbReference type="Proteomes" id="UP000050867">
    <property type="component" value="Unassembled WGS sequence"/>
</dbReference>